<gene>
    <name evidence="2" type="ORF">PACLA_8A083363</name>
</gene>
<dbReference type="Gene3D" id="3.60.10.10">
    <property type="entry name" value="Endonuclease/exonuclease/phosphatase"/>
    <property type="match status" value="1"/>
</dbReference>
<dbReference type="AlphaFoldDB" id="A0A6S7FXT5"/>
<feature type="domain" description="Endonuclease/exonuclease/phosphatase" evidence="1">
    <location>
        <begin position="116"/>
        <end position="268"/>
    </location>
</feature>
<dbReference type="PANTHER" id="PTHR19446">
    <property type="entry name" value="REVERSE TRANSCRIPTASES"/>
    <property type="match status" value="1"/>
</dbReference>
<sequence>MPPNISFSAWNIHGLASKVLGDKTKNKDFVDRAVKNDFLFLNETWSNTEINVPGFKDFVSDTAVPITNKACRISGGITLLVKIKFEKYVTIVKKSKNFLWCNISKDILKTDLDLFLCGVYIPPEKSAYFDEEIFDELENDIVSFASKGNTMILGDFNARTCKLEDFVSKEDNNFINDTSENCLQPKVKQSFDNNINNHGKKLINLCKNTDLRILNGRTIGDSLGRPTFHGINGTSVVDYIICDQNIFKNINYFVVKPPTYLSDHSQIITWIDICKTTENEENNQSQSPTHKLPLQFVWSMASKNDFRQRLKSHEIQTKLNQFVNSEFTNDINGVNKCLSEFEDIMIEASKKSLKIRKKKIRKNITNVANKKWFDKDCRIKRHQVRKLANQEHRDPIKLEVRNAYHAALKTYKETLHLKKAKFHKEKIEELATASGKDPNLFWKTLNNATDDLRSNNNSSNSPKPDQYLKHFENLHSNHKLSNDHKQIIEQLKMKENNKDQLDQLDTEITDHEILNTANLIKMKKATYSDRISNEMIKSSVDILMKGFIKVFNTILNSGNFPSLWCEGLITPIFKAGNKLDPNNYRGICVSSCVGKFFCSILNKRLLSFTNQNKIIHPSQIGFIPGNRTADHILTLKNTA</sequence>
<dbReference type="Pfam" id="PF14529">
    <property type="entry name" value="Exo_endo_phos_2"/>
    <property type="match status" value="1"/>
</dbReference>
<dbReference type="GO" id="GO:0003824">
    <property type="term" value="F:catalytic activity"/>
    <property type="evidence" value="ECO:0007669"/>
    <property type="project" value="InterPro"/>
</dbReference>
<proteinExistence type="predicted"/>
<reference evidence="2" key="1">
    <citation type="submission" date="2020-04" db="EMBL/GenBank/DDBJ databases">
        <authorList>
            <person name="Alioto T."/>
            <person name="Alioto T."/>
            <person name="Gomez Garrido J."/>
        </authorList>
    </citation>
    <scope>NUCLEOTIDE SEQUENCE</scope>
    <source>
        <strain evidence="2">A484AB</strain>
    </source>
</reference>
<organism evidence="2 3">
    <name type="scientific">Paramuricea clavata</name>
    <name type="common">Red gorgonian</name>
    <name type="synonym">Violescent sea-whip</name>
    <dbReference type="NCBI Taxonomy" id="317549"/>
    <lineage>
        <taxon>Eukaryota</taxon>
        <taxon>Metazoa</taxon>
        <taxon>Cnidaria</taxon>
        <taxon>Anthozoa</taxon>
        <taxon>Octocorallia</taxon>
        <taxon>Malacalcyonacea</taxon>
        <taxon>Plexauridae</taxon>
        <taxon>Paramuricea</taxon>
    </lineage>
</organism>
<dbReference type="InterPro" id="IPR036691">
    <property type="entry name" value="Endo/exonu/phosph_ase_sf"/>
</dbReference>
<accession>A0A6S7FXT5</accession>
<dbReference type="EMBL" id="CACRXK020000320">
    <property type="protein sequence ID" value="CAB3980756.1"/>
    <property type="molecule type" value="Genomic_DNA"/>
</dbReference>
<protein>
    <recommendedName>
        <fullName evidence="1">Endonuclease/exonuclease/phosphatase domain-containing protein</fullName>
    </recommendedName>
</protein>
<evidence type="ECO:0000313" key="2">
    <source>
        <dbReference type="EMBL" id="CAB3980756.1"/>
    </source>
</evidence>
<name>A0A6S7FXT5_PARCT</name>
<dbReference type="InterPro" id="IPR005135">
    <property type="entry name" value="Endo/exonuclease/phosphatase"/>
</dbReference>
<evidence type="ECO:0000313" key="3">
    <source>
        <dbReference type="Proteomes" id="UP001152795"/>
    </source>
</evidence>
<dbReference type="Proteomes" id="UP001152795">
    <property type="component" value="Unassembled WGS sequence"/>
</dbReference>
<dbReference type="OrthoDB" id="5963756at2759"/>
<dbReference type="SUPFAM" id="SSF56219">
    <property type="entry name" value="DNase I-like"/>
    <property type="match status" value="1"/>
</dbReference>
<comment type="caution">
    <text evidence="2">The sequence shown here is derived from an EMBL/GenBank/DDBJ whole genome shotgun (WGS) entry which is preliminary data.</text>
</comment>
<keyword evidence="3" id="KW-1185">Reference proteome</keyword>
<evidence type="ECO:0000259" key="1">
    <source>
        <dbReference type="Pfam" id="PF14529"/>
    </source>
</evidence>